<dbReference type="OrthoDB" id="2504605at2759"/>
<protein>
    <submittedName>
        <fullName evidence="1">Uncharacterized protein</fullName>
    </submittedName>
</protein>
<reference evidence="1" key="1">
    <citation type="submission" date="2013-11" db="EMBL/GenBank/DDBJ databases">
        <title>Genome sequence of the fusiform rust pathogen reveals effectors for host alternation and coevolution with pine.</title>
        <authorList>
            <consortium name="DOE Joint Genome Institute"/>
            <person name="Smith K."/>
            <person name="Pendleton A."/>
            <person name="Kubisiak T."/>
            <person name="Anderson C."/>
            <person name="Salamov A."/>
            <person name="Aerts A."/>
            <person name="Riley R."/>
            <person name="Clum A."/>
            <person name="Lindquist E."/>
            <person name="Ence D."/>
            <person name="Campbell M."/>
            <person name="Kronenberg Z."/>
            <person name="Feau N."/>
            <person name="Dhillon B."/>
            <person name="Hamelin R."/>
            <person name="Burleigh J."/>
            <person name="Smith J."/>
            <person name="Yandell M."/>
            <person name="Nelson C."/>
            <person name="Grigoriev I."/>
            <person name="Davis J."/>
        </authorList>
    </citation>
    <scope>NUCLEOTIDE SEQUENCE</scope>
    <source>
        <strain evidence="1">G11</strain>
    </source>
</reference>
<dbReference type="AlphaFoldDB" id="A0A9P6NQ79"/>
<feature type="non-terminal residue" evidence="1">
    <location>
        <position position="115"/>
    </location>
</feature>
<dbReference type="Proteomes" id="UP000886653">
    <property type="component" value="Unassembled WGS sequence"/>
</dbReference>
<feature type="non-terminal residue" evidence="1">
    <location>
        <position position="1"/>
    </location>
</feature>
<evidence type="ECO:0000313" key="2">
    <source>
        <dbReference type="Proteomes" id="UP000886653"/>
    </source>
</evidence>
<accession>A0A9P6NQ79</accession>
<sequence>LTNNNFHSQWFKRGFEWDWVVSSRYSKATKASLQAVPLQKPPPISDDKTADYAIRTFPHLFKIVCPINMGRLELLLKDHHNQPFVMSVLDGLHNSFWPMSEIPADNVVINKNHSI</sequence>
<evidence type="ECO:0000313" key="1">
    <source>
        <dbReference type="EMBL" id="KAG0149667.1"/>
    </source>
</evidence>
<organism evidence="1 2">
    <name type="scientific">Cronartium quercuum f. sp. fusiforme G11</name>
    <dbReference type="NCBI Taxonomy" id="708437"/>
    <lineage>
        <taxon>Eukaryota</taxon>
        <taxon>Fungi</taxon>
        <taxon>Dikarya</taxon>
        <taxon>Basidiomycota</taxon>
        <taxon>Pucciniomycotina</taxon>
        <taxon>Pucciniomycetes</taxon>
        <taxon>Pucciniales</taxon>
        <taxon>Coleosporiaceae</taxon>
        <taxon>Cronartium</taxon>
    </lineage>
</organism>
<name>A0A9P6NQ79_9BASI</name>
<comment type="caution">
    <text evidence="1">The sequence shown here is derived from an EMBL/GenBank/DDBJ whole genome shotgun (WGS) entry which is preliminary data.</text>
</comment>
<proteinExistence type="predicted"/>
<dbReference type="EMBL" id="MU167225">
    <property type="protein sequence ID" value="KAG0149667.1"/>
    <property type="molecule type" value="Genomic_DNA"/>
</dbReference>
<gene>
    <name evidence="1" type="ORF">CROQUDRAFT_32080</name>
</gene>
<keyword evidence="2" id="KW-1185">Reference proteome</keyword>